<dbReference type="KEGG" id="fox:FOXG_11944"/>
<dbReference type="Proteomes" id="UP000009097">
    <property type="component" value="Unassembled WGS sequence"/>
</dbReference>
<protein>
    <submittedName>
        <fullName evidence="3">Uncharacterized protein</fullName>
    </submittedName>
</protein>
<evidence type="ECO:0000313" key="4">
    <source>
        <dbReference type="Proteomes" id="UP000009097"/>
    </source>
</evidence>
<dbReference type="InterPro" id="IPR051209">
    <property type="entry name" value="FAD-bind_Monooxygenase_sf"/>
</dbReference>
<dbReference type="AlphaFoldDB" id="A0A0J9VNT0"/>
<evidence type="ECO:0000256" key="2">
    <source>
        <dbReference type="SAM" id="Phobius"/>
    </source>
</evidence>
<feature type="transmembrane region" description="Helical" evidence="2">
    <location>
        <begin position="537"/>
        <end position="560"/>
    </location>
</feature>
<dbReference type="RefSeq" id="XP_018250365.1">
    <property type="nucleotide sequence ID" value="XM_018391672.1"/>
</dbReference>
<dbReference type="InterPro" id="IPR036188">
    <property type="entry name" value="FAD/NAD-bd_sf"/>
</dbReference>
<organism evidence="3 4">
    <name type="scientific">Fusarium oxysporum f. sp. lycopersici (strain 4287 / CBS 123668 / FGSC 9935 / NRRL 34936)</name>
    <name type="common">Fusarium vascular wilt of tomato</name>
    <dbReference type="NCBI Taxonomy" id="426428"/>
    <lineage>
        <taxon>Eukaryota</taxon>
        <taxon>Fungi</taxon>
        <taxon>Dikarya</taxon>
        <taxon>Ascomycota</taxon>
        <taxon>Pezizomycotina</taxon>
        <taxon>Sordariomycetes</taxon>
        <taxon>Hypocreomycetidae</taxon>
        <taxon>Hypocreales</taxon>
        <taxon>Nectriaceae</taxon>
        <taxon>Fusarium</taxon>
        <taxon>Fusarium oxysporum species complex</taxon>
    </lineage>
</organism>
<name>A0A0J9VNT0_FUSO4</name>
<dbReference type="PANTHER" id="PTHR42877:SF10">
    <property type="entry name" value="L-ORNITHINE N(5)-OXYGENASE"/>
    <property type="match status" value="1"/>
</dbReference>
<dbReference type="Pfam" id="PF13450">
    <property type="entry name" value="NAD_binding_8"/>
    <property type="match status" value="1"/>
</dbReference>
<keyword evidence="2" id="KW-1133">Transmembrane helix</keyword>
<evidence type="ECO:0000313" key="3">
    <source>
        <dbReference type="EMBL" id="KNB12320.1"/>
    </source>
</evidence>
<reference evidence="3" key="1">
    <citation type="submission" date="2007-04" db="EMBL/GenBank/DDBJ databases">
        <authorList>
            <consortium name="The Broad Institute Genome Sequencing Platform"/>
            <person name="Birren B."/>
            <person name="Lander E."/>
            <person name="Galagan J."/>
            <person name="Nusbaum C."/>
            <person name="Devon K."/>
            <person name="Ma L.-J."/>
            <person name="Jaffe D."/>
            <person name="Butler J."/>
            <person name="Alvarez P."/>
            <person name="Gnerre S."/>
            <person name="Grabherr M."/>
            <person name="Kleber M."/>
            <person name="Mauceli E."/>
            <person name="Brockman W."/>
            <person name="MacCallum I.A."/>
            <person name="Young S."/>
            <person name="LaButti K."/>
            <person name="DeCaprio D."/>
            <person name="Crawford M."/>
            <person name="Koehrsen M."/>
            <person name="Engels R."/>
            <person name="Montgomery P."/>
            <person name="Pearson M."/>
            <person name="Howarth C."/>
            <person name="Larson L."/>
            <person name="White J."/>
            <person name="O'Leary S."/>
            <person name="Kodira C."/>
            <person name="Zeng Q."/>
            <person name="Yandava C."/>
            <person name="Alvarado L."/>
            <person name="Kistler C."/>
            <person name="Shim W.-B."/>
            <person name="Kang S."/>
            <person name="Woloshuk C."/>
        </authorList>
    </citation>
    <scope>NUCLEOTIDE SEQUENCE</scope>
    <source>
        <strain evidence="3">4287</strain>
    </source>
</reference>
<comment type="similarity">
    <text evidence="1">Belongs to the FAD-binding monooxygenase family.</text>
</comment>
<reference evidence="3" key="2">
    <citation type="journal article" date="2010" name="Nature">
        <title>Comparative genomics reveals mobile pathogenicity chromosomes in Fusarium.</title>
        <authorList>
            <person name="Ma L.J."/>
            <person name="van der Does H.C."/>
            <person name="Borkovich K.A."/>
            <person name="Coleman J.J."/>
            <person name="Daboussi M.J."/>
            <person name="Di Pietro A."/>
            <person name="Dufresne M."/>
            <person name="Freitag M."/>
            <person name="Grabherr M."/>
            <person name="Henrissat B."/>
            <person name="Houterman P.M."/>
            <person name="Kang S."/>
            <person name="Shim W.B."/>
            <person name="Woloshuk C."/>
            <person name="Xie X."/>
            <person name="Xu J.R."/>
            <person name="Antoniw J."/>
            <person name="Baker S.E."/>
            <person name="Bluhm B.H."/>
            <person name="Breakspear A."/>
            <person name="Brown D.W."/>
            <person name="Butchko R.A."/>
            <person name="Chapman S."/>
            <person name="Coulson R."/>
            <person name="Coutinho P.M."/>
            <person name="Danchin E.G."/>
            <person name="Diener A."/>
            <person name="Gale L.R."/>
            <person name="Gardiner D.M."/>
            <person name="Goff S."/>
            <person name="Hammond-Kosack K.E."/>
            <person name="Hilburn K."/>
            <person name="Hua-Van A."/>
            <person name="Jonkers W."/>
            <person name="Kazan K."/>
            <person name="Kodira C.D."/>
            <person name="Koehrsen M."/>
            <person name="Kumar L."/>
            <person name="Lee Y.H."/>
            <person name="Li L."/>
            <person name="Manners J.M."/>
            <person name="Miranda-Saavedra D."/>
            <person name="Mukherjee M."/>
            <person name="Park G."/>
            <person name="Park J."/>
            <person name="Park S.Y."/>
            <person name="Proctor R.H."/>
            <person name="Regev A."/>
            <person name="Ruiz-Roldan M.C."/>
            <person name="Sain D."/>
            <person name="Sakthikumar S."/>
            <person name="Sykes S."/>
            <person name="Schwartz D.C."/>
            <person name="Turgeon B.G."/>
            <person name="Wapinski I."/>
            <person name="Yoder O."/>
            <person name="Young S."/>
            <person name="Zeng Q."/>
            <person name="Zhou S."/>
            <person name="Galagan J."/>
            <person name="Cuomo C.A."/>
            <person name="Kistler H.C."/>
            <person name="Rep M."/>
        </authorList>
    </citation>
    <scope>NUCLEOTIDE SEQUENCE [LARGE SCALE GENOMIC DNA]</scope>
    <source>
        <strain evidence="3">4287</strain>
    </source>
</reference>
<proteinExistence type="inferred from homology"/>
<dbReference type="Gene3D" id="3.50.50.60">
    <property type="entry name" value="FAD/NAD(P)-binding domain"/>
    <property type="match status" value="2"/>
</dbReference>
<dbReference type="EMBL" id="DS231711">
    <property type="protein sequence ID" value="KNB12320.1"/>
    <property type="molecule type" value="Genomic_DNA"/>
</dbReference>
<evidence type="ECO:0000256" key="1">
    <source>
        <dbReference type="ARBA" id="ARBA00010139"/>
    </source>
</evidence>
<keyword evidence="2" id="KW-0472">Membrane</keyword>
<keyword evidence="2" id="KW-0812">Transmembrane</keyword>
<dbReference type="PANTHER" id="PTHR42877">
    <property type="entry name" value="L-ORNITHINE N(5)-MONOOXYGENASE-RELATED"/>
    <property type="match status" value="1"/>
</dbReference>
<dbReference type="SUPFAM" id="SSF51905">
    <property type="entry name" value="FAD/NAD(P)-binding domain"/>
    <property type="match status" value="2"/>
</dbReference>
<gene>
    <name evidence="3" type="ORF">FOXG_11944</name>
</gene>
<sequence length="582" mass="65649">MATAKESGRNYSQFACIGSGFSAIALGATLKRWYGITDIRFFERHSELGGTWFTNTYPGAACDVPSALYSFSFEPNPDWSRILPSQDELWKYLKGVADKYGLPPKMTFGVNVEKCEWVERKKRWVLHVHHSKTGHVFHHECKFLFAGAGQLVTPREIDIPGSENFKGPIFHSSKWRDDVDIVVKKVIVIGNGCTAAQIVPSIVDKTKHLTQIIRSKHWILPPIDGAYTDAMRLLFKYIPGSMSIQRLIIFLAAENELRGFPMTPSGAKFRQKRRAQAEDYMKTRAPTKYHDILIPNFEVGCKRRIFDSGYLDSLHSKNLTLTNESALRITEGGIETDRGFIEADVIVLANGYVTNTFLGGIEVVGRKGTLTQHWESFGGAEAYNCSAMSGFPNFFILLGPNAATGHTSAIMAAENSINYALRILKPVLNSPEGVVELCEDAEKRYVDRIQDDLAKTVWNSGCQSWYIQTSAKANRTWNAMSYPYSQTYFWYRSLFPVWGDWKIAVSPDPEGHLPFYSFIQKLRTSGQGGNTSTKASLFVQLIRTVFLIAGGSFLFISFYLSWRYQEDIKTYGPMLLKDLLHI</sequence>
<dbReference type="OrthoDB" id="74360at2759"/>
<dbReference type="GeneID" id="28953314"/>
<accession>A0A0J9VNT0</accession>
<dbReference type="VEuPathDB" id="FungiDB:FOXG_11944"/>